<dbReference type="SUPFAM" id="SSF52218">
    <property type="entry name" value="Flavoproteins"/>
    <property type="match status" value="1"/>
</dbReference>
<evidence type="ECO:0000256" key="6">
    <source>
        <dbReference type="HAMAP-Rule" id="MF_01216"/>
    </source>
</evidence>
<dbReference type="InterPro" id="IPR050104">
    <property type="entry name" value="FMN-dep_NADH:Q_OxRdtase_AzoR1"/>
</dbReference>
<evidence type="ECO:0000256" key="1">
    <source>
        <dbReference type="ARBA" id="ARBA00022630"/>
    </source>
</evidence>
<dbReference type="PANTHER" id="PTHR43741:SF7">
    <property type="entry name" value="FMN-DEPENDENT NADH:QUINONE OXIDOREDUCTASE"/>
    <property type="match status" value="1"/>
</dbReference>
<dbReference type="InterPro" id="IPR023048">
    <property type="entry name" value="NADH:quinone_OxRdtase_FMN_depd"/>
</dbReference>
<evidence type="ECO:0000313" key="9">
    <source>
        <dbReference type="Proteomes" id="UP000199800"/>
    </source>
</evidence>
<comment type="similarity">
    <text evidence="6">Belongs to the azoreductase type 1 family.</text>
</comment>
<organism evidence="8 9">
    <name type="scientific">[Clostridium] polysaccharolyticum</name>
    <dbReference type="NCBI Taxonomy" id="29364"/>
    <lineage>
        <taxon>Bacteria</taxon>
        <taxon>Bacillati</taxon>
        <taxon>Bacillota</taxon>
        <taxon>Clostridia</taxon>
        <taxon>Lachnospirales</taxon>
        <taxon>Lachnospiraceae</taxon>
    </lineage>
</organism>
<evidence type="ECO:0000256" key="2">
    <source>
        <dbReference type="ARBA" id="ARBA00022643"/>
    </source>
</evidence>
<dbReference type="HAMAP" id="MF_01216">
    <property type="entry name" value="Azoreductase_type1"/>
    <property type="match status" value="1"/>
</dbReference>
<dbReference type="Pfam" id="PF02525">
    <property type="entry name" value="Flavodoxin_2"/>
    <property type="match status" value="1"/>
</dbReference>
<dbReference type="EMBL" id="FOHN01000021">
    <property type="protein sequence ID" value="SET44549.1"/>
    <property type="molecule type" value="Genomic_DNA"/>
</dbReference>
<dbReference type="GO" id="GO:0016652">
    <property type="term" value="F:oxidoreductase activity, acting on NAD(P)H as acceptor"/>
    <property type="evidence" value="ECO:0007669"/>
    <property type="project" value="UniProtKB-UniRule"/>
</dbReference>
<dbReference type="GO" id="GO:0009055">
    <property type="term" value="F:electron transfer activity"/>
    <property type="evidence" value="ECO:0007669"/>
    <property type="project" value="UniProtKB-UniRule"/>
</dbReference>
<comment type="caution">
    <text evidence="6">Lacks conserved residue(s) required for the propagation of feature annotation.</text>
</comment>
<dbReference type="GO" id="GO:0010181">
    <property type="term" value="F:FMN binding"/>
    <property type="evidence" value="ECO:0007669"/>
    <property type="project" value="UniProtKB-UniRule"/>
</dbReference>
<dbReference type="InterPro" id="IPR029039">
    <property type="entry name" value="Flavoprotein-like_sf"/>
</dbReference>
<comment type="function">
    <text evidence="6">Quinone reductase that provides resistance to thiol-specific stress caused by electrophilic quinones.</text>
</comment>
<feature type="binding site" evidence="6">
    <location>
        <begin position="92"/>
        <end position="95"/>
    </location>
    <ligand>
        <name>FMN</name>
        <dbReference type="ChEBI" id="CHEBI:58210"/>
    </ligand>
</feature>
<dbReference type="Gene3D" id="3.40.50.360">
    <property type="match status" value="1"/>
</dbReference>
<keyword evidence="1 6" id="KW-0285">Flavoprotein</keyword>
<dbReference type="PANTHER" id="PTHR43741">
    <property type="entry name" value="FMN-DEPENDENT NADH-AZOREDUCTASE 1"/>
    <property type="match status" value="1"/>
</dbReference>
<evidence type="ECO:0000259" key="7">
    <source>
        <dbReference type="Pfam" id="PF02525"/>
    </source>
</evidence>
<name>A0A1I0EHA6_9FIRM</name>
<accession>A0A1I0EHA6</accession>
<keyword evidence="9" id="KW-1185">Reference proteome</keyword>
<keyword evidence="4 6" id="KW-0520">NAD</keyword>
<reference evidence="8 9" key="1">
    <citation type="submission" date="2016-10" db="EMBL/GenBank/DDBJ databases">
        <authorList>
            <person name="de Groot N.N."/>
        </authorList>
    </citation>
    <scope>NUCLEOTIDE SEQUENCE [LARGE SCALE GENOMIC DNA]</scope>
    <source>
        <strain evidence="8 9">DSM 1801</strain>
    </source>
</reference>
<evidence type="ECO:0000256" key="4">
    <source>
        <dbReference type="ARBA" id="ARBA00023027"/>
    </source>
</evidence>
<dbReference type="EC" id="1.7.1.17" evidence="6"/>
<comment type="subunit">
    <text evidence="6">Homodimer.</text>
</comment>
<dbReference type="EC" id="1.6.5.-" evidence="6"/>
<comment type="cofactor">
    <cofactor evidence="6">
        <name>FMN</name>
        <dbReference type="ChEBI" id="CHEBI:58210"/>
    </cofactor>
    <text evidence="6">Binds 1 FMN per subunit.</text>
</comment>
<dbReference type="Proteomes" id="UP000199800">
    <property type="component" value="Unassembled WGS sequence"/>
</dbReference>
<keyword evidence="2 6" id="KW-0288">FMN</keyword>
<gene>
    <name evidence="6" type="primary">azoR</name>
    <name evidence="8" type="ORF">SAMN04487772_12123</name>
</gene>
<feature type="domain" description="Flavodoxin-like fold" evidence="7">
    <location>
        <begin position="3"/>
        <end position="196"/>
    </location>
</feature>
<comment type="catalytic activity">
    <reaction evidence="6">
        <text>2 a quinone + NADH + H(+) = 2 a 1,4-benzosemiquinone + NAD(+)</text>
        <dbReference type="Rhea" id="RHEA:65952"/>
        <dbReference type="ChEBI" id="CHEBI:15378"/>
        <dbReference type="ChEBI" id="CHEBI:57540"/>
        <dbReference type="ChEBI" id="CHEBI:57945"/>
        <dbReference type="ChEBI" id="CHEBI:132124"/>
        <dbReference type="ChEBI" id="CHEBI:134225"/>
    </reaction>
</comment>
<dbReference type="OrthoDB" id="9805013at2"/>
<feature type="binding site" evidence="6">
    <location>
        <begin position="136"/>
        <end position="139"/>
    </location>
    <ligand>
        <name>FMN</name>
        <dbReference type="ChEBI" id="CHEBI:58210"/>
    </ligand>
</feature>
<comment type="function">
    <text evidence="6">Also exhibits azoreductase activity. Catalyzes the reductive cleavage of the azo bond in aromatic azo compounds to the corresponding amines.</text>
</comment>
<evidence type="ECO:0000313" key="8">
    <source>
        <dbReference type="EMBL" id="SET44549.1"/>
    </source>
</evidence>
<evidence type="ECO:0000256" key="5">
    <source>
        <dbReference type="ARBA" id="ARBA00048542"/>
    </source>
</evidence>
<sequence>MAHVLYIKANPKSIEHSRTFQLSEKFIENYKNLHPEDTITTLDLYKEPIHFLTFEDLNEIFGAKSEEKRNHPILKYAYQFAEADKYVVAAPMWNLSFPAVLKAYMDYVSVSGITFQYTANGPAGLCKNKKAVFLTTSGGEYSETKNADLEMGERYLRALFCFFGIENFQTIRAENLDLQGADVNDILAKAKERAKSLADSF</sequence>
<dbReference type="GO" id="GO:0016655">
    <property type="term" value="F:oxidoreductase activity, acting on NAD(P)H, quinone or similar compound as acceptor"/>
    <property type="evidence" value="ECO:0007669"/>
    <property type="project" value="InterPro"/>
</dbReference>
<comment type="catalytic activity">
    <reaction evidence="5">
        <text>N,N-dimethyl-1,4-phenylenediamine + anthranilate + 2 NAD(+) = 2-(4-dimethylaminophenyl)diazenylbenzoate + 2 NADH + 2 H(+)</text>
        <dbReference type="Rhea" id="RHEA:55872"/>
        <dbReference type="ChEBI" id="CHEBI:15378"/>
        <dbReference type="ChEBI" id="CHEBI:15783"/>
        <dbReference type="ChEBI" id="CHEBI:16567"/>
        <dbReference type="ChEBI" id="CHEBI:57540"/>
        <dbReference type="ChEBI" id="CHEBI:57945"/>
        <dbReference type="ChEBI" id="CHEBI:71579"/>
        <dbReference type="EC" id="1.7.1.17"/>
    </reaction>
    <physiologicalReaction direction="right-to-left" evidence="5">
        <dbReference type="Rhea" id="RHEA:55874"/>
    </physiologicalReaction>
</comment>
<protein>
    <recommendedName>
        <fullName evidence="6">FMN dependent NADH:quinone oxidoreductase</fullName>
        <ecNumber evidence="6">1.6.5.-</ecNumber>
    </recommendedName>
    <alternativeName>
        <fullName evidence="6">Azo-dye reductase</fullName>
    </alternativeName>
    <alternativeName>
        <fullName evidence="6">FMN-dependent NADH-azo compound oxidoreductase</fullName>
    </alternativeName>
    <alternativeName>
        <fullName evidence="6">FMN-dependent NADH-azoreductase</fullName>
        <ecNumber evidence="6">1.7.1.17</ecNumber>
    </alternativeName>
</protein>
<proteinExistence type="inferred from homology"/>
<dbReference type="AlphaFoldDB" id="A0A1I0EHA6"/>
<evidence type="ECO:0000256" key="3">
    <source>
        <dbReference type="ARBA" id="ARBA00023002"/>
    </source>
</evidence>
<dbReference type="RefSeq" id="WP_092478510.1">
    <property type="nucleotide sequence ID" value="NZ_FOHN01000021.1"/>
</dbReference>
<keyword evidence="3 6" id="KW-0560">Oxidoreductase</keyword>
<dbReference type="STRING" id="29364.SAMN04487772_12123"/>
<dbReference type="InterPro" id="IPR003680">
    <property type="entry name" value="Flavodoxin_fold"/>
</dbReference>